<dbReference type="InterPro" id="IPR021314">
    <property type="entry name" value="DUF2911"/>
</dbReference>
<organism evidence="2 3">
    <name type="scientific">Ulvibacter antarcticus</name>
    <dbReference type="NCBI Taxonomy" id="442714"/>
    <lineage>
        <taxon>Bacteria</taxon>
        <taxon>Pseudomonadati</taxon>
        <taxon>Bacteroidota</taxon>
        <taxon>Flavobacteriia</taxon>
        <taxon>Flavobacteriales</taxon>
        <taxon>Flavobacteriaceae</taxon>
        <taxon>Ulvibacter</taxon>
    </lineage>
</organism>
<gene>
    <name evidence="2" type="ORF">BXY75_2745</name>
</gene>
<keyword evidence="3" id="KW-1185">Reference proteome</keyword>
<dbReference type="EMBL" id="REFC01000014">
    <property type="protein sequence ID" value="RMA57938.1"/>
    <property type="molecule type" value="Genomic_DNA"/>
</dbReference>
<keyword evidence="1" id="KW-1133">Transmembrane helix</keyword>
<dbReference type="OrthoDB" id="187854at2"/>
<protein>
    <recommendedName>
        <fullName evidence="4">DUF2911 family protein</fullName>
    </recommendedName>
</protein>
<sequence length="188" mass="21095">MSKLIKILLWLAGLTLVLYFVVGPIMKSQTKKHSPEKTVVYEKDNLKIDVFYCSPAKKDREIFGSLVPYGEVWRTGANEASTFTTNKDLEVAGETLAAGKYTLWTIPGENDWKIIFNNKMYDWGVTITGQVASREAEYDALIVNAKASKTSAIMEDFTINFSETSPLTTVMTIAWDDVIVPVAIRKKQ</sequence>
<dbReference type="Pfam" id="PF11138">
    <property type="entry name" value="DUF2911"/>
    <property type="match status" value="1"/>
</dbReference>
<keyword evidence="1" id="KW-0812">Transmembrane</keyword>
<evidence type="ECO:0000313" key="2">
    <source>
        <dbReference type="EMBL" id="RMA57938.1"/>
    </source>
</evidence>
<dbReference type="Proteomes" id="UP000271339">
    <property type="component" value="Unassembled WGS sequence"/>
</dbReference>
<proteinExistence type="predicted"/>
<dbReference type="RefSeq" id="WP_121908283.1">
    <property type="nucleotide sequence ID" value="NZ_REFC01000014.1"/>
</dbReference>
<reference evidence="2 3" key="1">
    <citation type="submission" date="2018-10" db="EMBL/GenBank/DDBJ databases">
        <title>Genomic Encyclopedia of Archaeal and Bacterial Type Strains, Phase II (KMG-II): from individual species to whole genera.</title>
        <authorList>
            <person name="Goeker M."/>
        </authorList>
    </citation>
    <scope>NUCLEOTIDE SEQUENCE [LARGE SCALE GENOMIC DNA]</scope>
    <source>
        <strain evidence="2 3">DSM 23424</strain>
    </source>
</reference>
<name>A0A3L9YJ23_9FLAO</name>
<evidence type="ECO:0000313" key="3">
    <source>
        <dbReference type="Proteomes" id="UP000271339"/>
    </source>
</evidence>
<evidence type="ECO:0000256" key="1">
    <source>
        <dbReference type="SAM" id="Phobius"/>
    </source>
</evidence>
<keyword evidence="1" id="KW-0472">Membrane</keyword>
<dbReference type="AlphaFoldDB" id="A0A3L9YJ23"/>
<evidence type="ECO:0008006" key="4">
    <source>
        <dbReference type="Google" id="ProtNLM"/>
    </source>
</evidence>
<comment type="caution">
    <text evidence="2">The sequence shown here is derived from an EMBL/GenBank/DDBJ whole genome shotgun (WGS) entry which is preliminary data.</text>
</comment>
<accession>A0A3L9YJ23</accession>
<feature type="transmembrane region" description="Helical" evidence="1">
    <location>
        <begin position="7"/>
        <end position="26"/>
    </location>
</feature>